<feature type="compositionally biased region" description="Polar residues" evidence="1">
    <location>
        <begin position="55"/>
        <end position="73"/>
    </location>
</feature>
<feature type="compositionally biased region" description="Low complexity" evidence="1">
    <location>
        <begin position="1"/>
        <end position="16"/>
    </location>
</feature>
<accession>A0A9N8ZR90</accession>
<evidence type="ECO:0000256" key="1">
    <source>
        <dbReference type="SAM" id="MobiDB-lite"/>
    </source>
</evidence>
<feature type="non-terminal residue" evidence="2">
    <location>
        <position position="73"/>
    </location>
</feature>
<feature type="region of interest" description="Disordered" evidence="1">
    <location>
        <begin position="1"/>
        <end position="73"/>
    </location>
</feature>
<protein>
    <submittedName>
        <fullName evidence="2">16550_t:CDS:1</fullName>
    </submittedName>
</protein>
<evidence type="ECO:0000313" key="3">
    <source>
        <dbReference type="Proteomes" id="UP000789405"/>
    </source>
</evidence>
<gene>
    <name evidence="2" type="ORF">DERYTH_LOCUS3048</name>
</gene>
<proteinExistence type="predicted"/>
<organism evidence="2 3">
    <name type="scientific">Dentiscutata erythropus</name>
    <dbReference type="NCBI Taxonomy" id="1348616"/>
    <lineage>
        <taxon>Eukaryota</taxon>
        <taxon>Fungi</taxon>
        <taxon>Fungi incertae sedis</taxon>
        <taxon>Mucoromycota</taxon>
        <taxon>Glomeromycotina</taxon>
        <taxon>Glomeromycetes</taxon>
        <taxon>Diversisporales</taxon>
        <taxon>Gigasporaceae</taxon>
        <taxon>Dentiscutata</taxon>
    </lineage>
</organism>
<reference evidence="2" key="1">
    <citation type="submission" date="2021-06" db="EMBL/GenBank/DDBJ databases">
        <authorList>
            <person name="Kallberg Y."/>
            <person name="Tangrot J."/>
            <person name="Rosling A."/>
        </authorList>
    </citation>
    <scope>NUCLEOTIDE SEQUENCE</scope>
    <source>
        <strain evidence="2">MA453B</strain>
    </source>
</reference>
<dbReference type="EMBL" id="CAJVPY010001028">
    <property type="protein sequence ID" value="CAG8504030.1"/>
    <property type="molecule type" value="Genomic_DNA"/>
</dbReference>
<comment type="caution">
    <text evidence="2">The sequence shown here is derived from an EMBL/GenBank/DDBJ whole genome shotgun (WGS) entry which is preliminary data.</text>
</comment>
<name>A0A9N8ZR90_9GLOM</name>
<dbReference type="AlphaFoldDB" id="A0A9N8ZR90"/>
<sequence length="73" mass="8122">MNQASNSQHQISQNSNGPQNGGRSQMLLNIGRQLSNRQDTTNAFNPDQRYEDLVNGTNPFNKLQSAEISTENT</sequence>
<evidence type="ECO:0000313" key="2">
    <source>
        <dbReference type="EMBL" id="CAG8504030.1"/>
    </source>
</evidence>
<dbReference type="Proteomes" id="UP000789405">
    <property type="component" value="Unassembled WGS sequence"/>
</dbReference>
<feature type="compositionally biased region" description="Polar residues" evidence="1">
    <location>
        <begin position="17"/>
        <end position="45"/>
    </location>
</feature>
<keyword evidence="3" id="KW-1185">Reference proteome</keyword>